<protein>
    <submittedName>
        <fullName evidence="6">SDR family NAD(P)-dependent oxidoreductase</fullName>
    </submittedName>
</protein>
<dbReference type="InterPro" id="IPR002347">
    <property type="entry name" value="SDR_fam"/>
</dbReference>
<feature type="domain" description="Ketoreductase" evidence="5">
    <location>
        <begin position="1"/>
        <end position="170"/>
    </location>
</feature>
<dbReference type="PRINTS" id="PR00080">
    <property type="entry name" value="SDRFAMILY"/>
</dbReference>
<dbReference type="SMART" id="SM00822">
    <property type="entry name" value="PKS_KR"/>
    <property type="match status" value="1"/>
</dbReference>
<dbReference type="PANTHER" id="PTHR44196:SF1">
    <property type="entry name" value="DEHYDROGENASE_REDUCTASE SDR FAMILY MEMBER 7B"/>
    <property type="match status" value="1"/>
</dbReference>
<keyword evidence="4" id="KW-0472">Membrane</keyword>
<dbReference type="AlphaFoldDB" id="A0A7G7GC09"/>
<dbReference type="KEGG" id="aswu:HUW51_18895"/>
<dbReference type="Gene3D" id="3.40.50.720">
    <property type="entry name" value="NAD(P)-binding Rossmann-like Domain"/>
    <property type="match status" value="1"/>
</dbReference>
<dbReference type="RefSeq" id="WP_185271188.1">
    <property type="nucleotide sequence ID" value="NZ_CP055156.1"/>
</dbReference>
<dbReference type="GO" id="GO:0016491">
    <property type="term" value="F:oxidoreductase activity"/>
    <property type="evidence" value="ECO:0007669"/>
    <property type="project" value="UniProtKB-KW"/>
</dbReference>
<keyword evidence="2" id="KW-0560">Oxidoreductase</keyword>
<dbReference type="NCBIfam" id="NF005495">
    <property type="entry name" value="PRK07109.1"/>
    <property type="match status" value="1"/>
</dbReference>
<evidence type="ECO:0000256" key="2">
    <source>
        <dbReference type="ARBA" id="ARBA00023002"/>
    </source>
</evidence>
<dbReference type="EMBL" id="CP055156">
    <property type="protein sequence ID" value="QNF34693.1"/>
    <property type="molecule type" value="Genomic_DNA"/>
</dbReference>
<dbReference type="Pfam" id="PF00106">
    <property type="entry name" value="adh_short"/>
    <property type="match status" value="1"/>
</dbReference>
<organism evidence="6 7">
    <name type="scientific">Adhaeribacter swui</name>
    <dbReference type="NCBI Taxonomy" id="2086471"/>
    <lineage>
        <taxon>Bacteria</taxon>
        <taxon>Pseudomonadati</taxon>
        <taxon>Bacteroidota</taxon>
        <taxon>Cytophagia</taxon>
        <taxon>Cytophagales</taxon>
        <taxon>Hymenobacteraceae</taxon>
        <taxon>Adhaeribacter</taxon>
    </lineage>
</organism>
<dbReference type="SUPFAM" id="SSF51735">
    <property type="entry name" value="NAD(P)-binding Rossmann-fold domains"/>
    <property type="match status" value="1"/>
</dbReference>
<dbReference type="PROSITE" id="PS00061">
    <property type="entry name" value="ADH_SHORT"/>
    <property type="match status" value="1"/>
</dbReference>
<reference evidence="6 7" key="1">
    <citation type="journal article" date="2018" name="Int. J. Syst. Evol. Microbiol.">
        <title>Adhaeribacter swui sp. nov., isolated from wet mud.</title>
        <authorList>
            <person name="Kim D.U."/>
            <person name="Kim K.W."/>
            <person name="Kang M.S."/>
            <person name="Kim J.Y."/>
            <person name="Jang J.H."/>
            <person name="Kim M.K."/>
        </authorList>
    </citation>
    <scope>NUCLEOTIDE SEQUENCE [LARGE SCALE GENOMIC DNA]</scope>
    <source>
        <strain evidence="6 7">KCTC 52873</strain>
    </source>
</reference>
<dbReference type="FunFam" id="3.40.50.720:FF:000084">
    <property type="entry name" value="Short-chain dehydrogenase reductase"/>
    <property type="match status" value="1"/>
</dbReference>
<dbReference type="InterPro" id="IPR057326">
    <property type="entry name" value="KR_dom"/>
</dbReference>
<evidence type="ECO:0000256" key="1">
    <source>
        <dbReference type="ARBA" id="ARBA00006484"/>
    </source>
</evidence>
<dbReference type="InterPro" id="IPR020904">
    <property type="entry name" value="Sc_DH/Rdtase_CS"/>
</dbReference>
<evidence type="ECO:0000313" key="6">
    <source>
        <dbReference type="EMBL" id="QNF34693.1"/>
    </source>
</evidence>
<evidence type="ECO:0000259" key="5">
    <source>
        <dbReference type="SMART" id="SM00822"/>
    </source>
</evidence>
<evidence type="ECO:0000256" key="3">
    <source>
        <dbReference type="RuleBase" id="RU000363"/>
    </source>
</evidence>
<proteinExistence type="inferred from homology"/>
<keyword evidence="4" id="KW-1133">Transmembrane helix</keyword>
<dbReference type="Proteomes" id="UP000515237">
    <property type="component" value="Chromosome"/>
</dbReference>
<evidence type="ECO:0000313" key="7">
    <source>
        <dbReference type="Proteomes" id="UP000515237"/>
    </source>
</evidence>
<dbReference type="PANTHER" id="PTHR44196">
    <property type="entry name" value="DEHYDROGENASE/REDUCTASE SDR FAMILY MEMBER 7B"/>
    <property type="match status" value="1"/>
</dbReference>
<keyword evidence="4" id="KW-0812">Transmembrane</keyword>
<keyword evidence="7" id="KW-1185">Reference proteome</keyword>
<feature type="transmembrane region" description="Helical" evidence="4">
    <location>
        <begin position="303"/>
        <end position="324"/>
    </location>
</feature>
<gene>
    <name evidence="6" type="ORF">HUW51_18895</name>
</gene>
<evidence type="ECO:0000256" key="4">
    <source>
        <dbReference type="SAM" id="Phobius"/>
    </source>
</evidence>
<sequence>MVAIITGASSGIGRATALEFARQGISVVLAARNETALEELAQKCTNLGAEALAVPTDVSNEDEVNALANRALAHFGHFDIWVNNAAVSLFGNFDEIPTNDIRQLMEINVFGYIYGARAALRHFRDRNVGLLINVSSMTALVGQPFSVPYSISKFAVRGLSLSLAQEVADKSNIHVSCVLPAVIDTPIFQHAANYMGKNVKAPEPVIPATDVAKAIFKLTQSPKEEIAVGNMARMLRAQRLVMPAGMFDKRIQKMIRQKHFNNENSQSYQGNLYQPDLNHTRIDGGWVALSKIKNKKKKQGSTFNVVSGFATLFLVGGILGAAWINNKINSTVPATI</sequence>
<dbReference type="PRINTS" id="PR00081">
    <property type="entry name" value="GDHRDH"/>
</dbReference>
<name>A0A7G7GC09_9BACT</name>
<dbReference type="InterPro" id="IPR036291">
    <property type="entry name" value="NAD(P)-bd_dom_sf"/>
</dbReference>
<accession>A0A7G7GC09</accession>
<comment type="similarity">
    <text evidence="1 3">Belongs to the short-chain dehydrogenases/reductases (SDR) family.</text>
</comment>
<dbReference type="GO" id="GO:0016020">
    <property type="term" value="C:membrane"/>
    <property type="evidence" value="ECO:0007669"/>
    <property type="project" value="TreeGrafter"/>
</dbReference>